<protein>
    <submittedName>
        <fullName evidence="1">Adenylate/guanylate cyclase domain-containing protein</fullName>
    </submittedName>
</protein>
<reference evidence="1" key="1">
    <citation type="submission" date="2018-11" db="EMBL/GenBank/DDBJ databases">
        <authorList>
            <person name="Sattar A."/>
            <person name="Zunita Z."/>
            <person name="Jalila A."/>
            <person name="Saleha A.A."/>
        </authorList>
    </citation>
    <scope>NUCLEOTIDE SEQUENCE</scope>
    <source>
        <strain evidence="1">F12-74</strain>
    </source>
</reference>
<keyword evidence="2" id="KW-1185">Reference proteome</keyword>
<evidence type="ECO:0000313" key="1">
    <source>
        <dbReference type="EMBL" id="RRR48650.1"/>
    </source>
</evidence>
<evidence type="ECO:0000313" key="2">
    <source>
        <dbReference type="Proteomes" id="UP000268891"/>
    </source>
</evidence>
<proteinExistence type="predicted"/>
<comment type="caution">
    <text evidence="1">The sequence shown here is derived from an EMBL/GenBank/DDBJ whole genome shotgun (WGS) entry which is preliminary data.</text>
</comment>
<dbReference type="EMBL" id="RRZR01000001">
    <property type="protein sequence ID" value="RRR48650.1"/>
    <property type="molecule type" value="Genomic_DNA"/>
</dbReference>
<gene>
    <name evidence="1" type="ORF">EHH44_01040</name>
</gene>
<sequence>MTQAGSRAGSSAASRPRSALRVGADYATGLAFAHLLTSAEAIAVVLSLTGETPTGANILLRPQHLVLTAVLVGLGTVAVVISGTASIAGSLRWYTAGQQPDAGQRRAAINILRRQSTIVLGTWVVGGAIGLAALRSTDVGLLVLLAMVVVFGGTASVCTSMLFTHRTFRPIVAATWRNTDVRATAPGVLARLVTMWFITCALPAAAIVVLIVCRRMGWVIDRTASVETPVLVLCLVAVLLGMRAMILVARSVSDPVGEVVAAMARVQHGQMEASVSVYEHSEIGRLQTGFNRMVAGLRERDRLRDLFGRHVGPEVARLAVERDLALAGDVQEAAILFIDLVGSTELAATHPPDEVAAVLNDFFRIVVAAVDAQQGSINKFQGDAALAVFGAPVPLEGSAAAALATARTLLTQLRRLPLVDFGIGVSAGRVFAGNIGSENRYEYTVVGDAVNEAARLADRAKTVSARVLCSQTALELADERERAHWAQHGSAVLRGRTQPTVMSMPASEPTAGPGTGV</sequence>
<accession>A0ACD2ETU6</accession>
<name>A0ACD2ETU6_9MYCO</name>
<organism evidence="1 2">
    <name type="scientific">Mycolicibacter terrae</name>
    <dbReference type="NCBI Taxonomy" id="1788"/>
    <lineage>
        <taxon>Bacteria</taxon>
        <taxon>Bacillati</taxon>
        <taxon>Actinomycetota</taxon>
        <taxon>Actinomycetes</taxon>
        <taxon>Mycobacteriales</taxon>
        <taxon>Mycobacteriaceae</taxon>
        <taxon>Mycolicibacter</taxon>
    </lineage>
</organism>
<dbReference type="Proteomes" id="UP000268891">
    <property type="component" value="Unassembled WGS sequence"/>
</dbReference>